<dbReference type="InterPro" id="IPR024401">
    <property type="entry name" value="WYL_prot"/>
</dbReference>
<comment type="caution">
    <text evidence="1">The sequence shown here is derived from an EMBL/GenBank/DDBJ whole genome shotgun (WGS) entry which is preliminary data.</text>
</comment>
<accession>A0A563DAF2</accession>
<dbReference type="AlphaFoldDB" id="A0A563DAF2"/>
<protein>
    <submittedName>
        <fullName evidence="1">DUF2693 domain-containing protein</fullName>
    </submittedName>
</protein>
<dbReference type="EMBL" id="SELH01000024">
    <property type="protein sequence ID" value="TWP27072.1"/>
    <property type="molecule type" value="Genomic_DNA"/>
</dbReference>
<dbReference type="Proteomes" id="UP000319499">
    <property type="component" value="Unassembled WGS sequence"/>
</dbReference>
<gene>
    <name evidence="1" type="ORF">ETU09_08100</name>
</gene>
<dbReference type="Pfam" id="PF10902">
    <property type="entry name" value="WYL_2"/>
    <property type="match status" value="1"/>
</dbReference>
<dbReference type="OrthoDB" id="965285at2"/>
<proteinExistence type="predicted"/>
<reference evidence="1 2" key="1">
    <citation type="submission" date="2019-02" db="EMBL/GenBank/DDBJ databases">
        <title>Apibacter muscae sp. nov.: a novel member of the house fly microbiota.</title>
        <authorList>
            <person name="Park R."/>
        </authorList>
    </citation>
    <scope>NUCLEOTIDE SEQUENCE [LARGE SCALE GENOMIC DNA]</scope>
    <source>
        <strain evidence="1 2">AL1</strain>
    </source>
</reference>
<organism evidence="1 2">
    <name type="scientific">Apibacter muscae</name>
    <dbReference type="NCBI Taxonomy" id="2509004"/>
    <lineage>
        <taxon>Bacteria</taxon>
        <taxon>Pseudomonadati</taxon>
        <taxon>Bacteroidota</taxon>
        <taxon>Flavobacteriia</taxon>
        <taxon>Flavobacteriales</taxon>
        <taxon>Weeksellaceae</taxon>
        <taxon>Apibacter</taxon>
    </lineage>
</organism>
<name>A0A563DAF2_9FLAO</name>
<evidence type="ECO:0000313" key="1">
    <source>
        <dbReference type="EMBL" id="TWP27072.1"/>
    </source>
</evidence>
<evidence type="ECO:0000313" key="2">
    <source>
        <dbReference type="Proteomes" id="UP000319499"/>
    </source>
</evidence>
<sequence>MKTILKNIMIEAWKFFRTTGKEFSECLKQAWRNFKLVQAMKKGIVKFYFTKVNGEVREAWGTLNEKFLPVISGIDKRKKNEFVQVYFDTEKQEYRCFKKLNLI</sequence>
<keyword evidence="2" id="KW-1185">Reference proteome</keyword>
<dbReference type="RefSeq" id="WP_146293021.1">
    <property type="nucleotide sequence ID" value="NZ_SELH01000024.1"/>
</dbReference>